<evidence type="ECO:0000313" key="15">
    <source>
        <dbReference type="EMBL" id="AKH39326.1"/>
    </source>
</evidence>
<dbReference type="GO" id="GO:0006269">
    <property type="term" value="P:DNA replication, synthesis of primer"/>
    <property type="evidence" value="ECO:0007669"/>
    <property type="project" value="UniProtKB-KW"/>
</dbReference>
<dbReference type="SMART" id="SM00490">
    <property type="entry name" value="HELICc"/>
    <property type="match status" value="1"/>
</dbReference>
<evidence type="ECO:0000256" key="5">
    <source>
        <dbReference type="ARBA" id="ARBA00022801"/>
    </source>
</evidence>
<keyword evidence="7 12" id="KW-0862">Zinc</keyword>
<evidence type="ECO:0000256" key="11">
    <source>
        <dbReference type="ARBA" id="ARBA00048988"/>
    </source>
</evidence>
<keyword evidence="9 12" id="KW-0238">DNA-binding</keyword>
<evidence type="ECO:0000259" key="14">
    <source>
        <dbReference type="PROSITE" id="PS51194"/>
    </source>
</evidence>
<keyword evidence="4 12" id="KW-0547">Nucleotide-binding</keyword>
<dbReference type="FunFam" id="3.40.50.300:FF:000489">
    <property type="entry name" value="Primosome assembly protein PriA"/>
    <property type="match status" value="1"/>
</dbReference>
<keyword evidence="3 12" id="KW-0479">Metal-binding</keyword>
<dbReference type="GO" id="GO:1990077">
    <property type="term" value="C:primosome complex"/>
    <property type="evidence" value="ECO:0007669"/>
    <property type="project" value="UniProtKB-UniRule"/>
</dbReference>
<dbReference type="Pfam" id="PF18074">
    <property type="entry name" value="PriA_C"/>
    <property type="match status" value="1"/>
</dbReference>
<evidence type="ECO:0000256" key="12">
    <source>
        <dbReference type="HAMAP-Rule" id="MF_00983"/>
    </source>
</evidence>
<evidence type="ECO:0000256" key="2">
    <source>
        <dbReference type="ARBA" id="ARBA00022705"/>
    </source>
</evidence>
<evidence type="ECO:0000313" key="17">
    <source>
        <dbReference type="Proteomes" id="UP000034156"/>
    </source>
</evidence>
<dbReference type="Pfam" id="PF00271">
    <property type="entry name" value="Helicase_C"/>
    <property type="match status" value="1"/>
</dbReference>
<dbReference type="PATRIC" id="fig|44574.3.peg.4405"/>
<dbReference type="InterPro" id="IPR041222">
    <property type="entry name" value="PriA_3primeBD"/>
</dbReference>
<dbReference type="EMBL" id="CP011451">
    <property type="protein sequence ID" value="AKH39326.1"/>
    <property type="molecule type" value="Genomic_DNA"/>
</dbReference>
<keyword evidence="2 12" id="KW-0235">DNA replication</keyword>
<organism evidence="15 17">
    <name type="scientific">Nitrosomonas communis</name>
    <dbReference type="NCBI Taxonomy" id="44574"/>
    <lineage>
        <taxon>Bacteria</taxon>
        <taxon>Pseudomonadati</taxon>
        <taxon>Pseudomonadota</taxon>
        <taxon>Betaproteobacteria</taxon>
        <taxon>Nitrosomonadales</taxon>
        <taxon>Nitrosomonadaceae</taxon>
        <taxon>Nitrosomonas</taxon>
    </lineage>
</organism>
<evidence type="ECO:0000256" key="6">
    <source>
        <dbReference type="ARBA" id="ARBA00022806"/>
    </source>
</evidence>
<evidence type="ECO:0000256" key="9">
    <source>
        <dbReference type="ARBA" id="ARBA00023125"/>
    </source>
</evidence>
<dbReference type="GO" id="GO:0006270">
    <property type="term" value="P:DNA replication initiation"/>
    <property type="evidence" value="ECO:0007669"/>
    <property type="project" value="TreeGrafter"/>
</dbReference>
<feature type="domain" description="Helicase ATP-binding" evidence="13">
    <location>
        <begin position="211"/>
        <end position="378"/>
    </location>
</feature>
<dbReference type="CDD" id="cd18804">
    <property type="entry name" value="SF2_C_priA"/>
    <property type="match status" value="1"/>
</dbReference>
<dbReference type="GO" id="GO:0016787">
    <property type="term" value="F:hydrolase activity"/>
    <property type="evidence" value="ECO:0007669"/>
    <property type="project" value="UniProtKB-KW"/>
</dbReference>
<comment type="similarity">
    <text evidence="12">Belongs to the helicase family. PriA subfamily.</text>
</comment>
<keyword evidence="10 12" id="KW-0413">Isomerase</keyword>
<dbReference type="InterPro" id="IPR005259">
    <property type="entry name" value="PriA"/>
</dbReference>
<dbReference type="InterPro" id="IPR040498">
    <property type="entry name" value="PriA_CRR"/>
</dbReference>
<evidence type="ECO:0000313" key="16">
    <source>
        <dbReference type="EMBL" id="TYP80622.1"/>
    </source>
</evidence>
<dbReference type="InterPro" id="IPR042115">
    <property type="entry name" value="PriA_3primeBD_sf"/>
</dbReference>
<dbReference type="GO" id="GO:0005524">
    <property type="term" value="F:ATP binding"/>
    <property type="evidence" value="ECO:0007669"/>
    <property type="project" value="UniProtKB-UniRule"/>
</dbReference>
<dbReference type="SMART" id="SM00487">
    <property type="entry name" value="DEXDc"/>
    <property type="match status" value="1"/>
</dbReference>
<dbReference type="CDD" id="cd17929">
    <property type="entry name" value="DEXHc_priA"/>
    <property type="match status" value="1"/>
</dbReference>
<dbReference type="InterPro" id="IPR041236">
    <property type="entry name" value="PriA_C"/>
</dbReference>
<keyword evidence="8 12" id="KW-0067">ATP-binding</keyword>
<dbReference type="Pfam" id="PF17764">
    <property type="entry name" value="PriA_3primeBD"/>
    <property type="match status" value="1"/>
</dbReference>
<keyword evidence="1 12" id="KW-0639">Primosome</keyword>
<dbReference type="SUPFAM" id="SSF52540">
    <property type="entry name" value="P-loop containing nucleoside triphosphate hydrolases"/>
    <property type="match status" value="2"/>
</dbReference>
<evidence type="ECO:0000256" key="3">
    <source>
        <dbReference type="ARBA" id="ARBA00022723"/>
    </source>
</evidence>
<protein>
    <recommendedName>
        <fullName evidence="12">Replication restart protein PriA</fullName>
    </recommendedName>
    <alternativeName>
        <fullName evidence="12">ATP-dependent DNA helicase PriA</fullName>
        <ecNumber evidence="12">5.6.2.4</ecNumber>
    </alternativeName>
    <alternativeName>
        <fullName evidence="12">DNA 3'-5' helicase PriA</fullName>
    </alternativeName>
</protein>
<dbReference type="GO" id="GO:0003677">
    <property type="term" value="F:DNA binding"/>
    <property type="evidence" value="ECO:0007669"/>
    <property type="project" value="UniProtKB-UniRule"/>
</dbReference>
<name>A0A0F7KIN7_9PROT</name>
<dbReference type="InterPro" id="IPR027417">
    <property type="entry name" value="P-loop_NTPase"/>
</dbReference>
<dbReference type="Pfam" id="PF18319">
    <property type="entry name" value="Zn_ribbon_PriA"/>
    <property type="match status" value="1"/>
</dbReference>
<dbReference type="NCBIfam" id="NF004067">
    <property type="entry name" value="PRK05580.1-4"/>
    <property type="match status" value="1"/>
</dbReference>
<dbReference type="InterPro" id="IPR014001">
    <property type="entry name" value="Helicase_ATP-bd"/>
</dbReference>
<evidence type="ECO:0000313" key="18">
    <source>
        <dbReference type="Proteomes" id="UP000324176"/>
    </source>
</evidence>
<dbReference type="Gene3D" id="3.40.1440.60">
    <property type="entry name" value="PriA, 3(prime) DNA-binding domain"/>
    <property type="match status" value="1"/>
</dbReference>
<keyword evidence="6 12" id="KW-0347">Helicase</keyword>
<dbReference type="InterPro" id="IPR011545">
    <property type="entry name" value="DEAD/DEAH_box_helicase_dom"/>
</dbReference>
<dbReference type="PANTHER" id="PTHR30580:SF0">
    <property type="entry name" value="PRIMOSOMAL PROTEIN N"/>
    <property type="match status" value="1"/>
</dbReference>
<feature type="binding site" evidence="12">
    <location>
        <position position="441"/>
    </location>
    <ligand>
        <name>Zn(2+)</name>
        <dbReference type="ChEBI" id="CHEBI:29105"/>
        <label>1</label>
    </ligand>
</feature>
<evidence type="ECO:0000256" key="1">
    <source>
        <dbReference type="ARBA" id="ARBA00022515"/>
    </source>
</evidence>
<dbReference type="AlphaFoldDB" id="A0A0F7KIN7"/>
<evidence type="ECO:0000256" key="7">
    <source>
        <dbReference type="ARBA" id="ARBA00022833"/>
    </source>
</evidence>
<comment type="cofactor">
    <cofactor evidence="12">
        <name>Zn(2+)</name>
        <dbReference type="ChEBI" id="CHEBI:29105"/>
    </cofactor>
    <text evidence="12">Binds 2 zinc ions per subunit.</text>
</comment>
<dbReference type="PROSITE" id="PS51192">
    <property type="entry name" value="HELICASE_ATP_BIND_1"/>
    <property type="match status" value="1"/>
</dbReference>
<feature type="binding site" evidence="12">
    <location>
        <position position="447"/>
    </location>
    <ligand>
        <name>Zn(2+)</name>
        <dbReference type="ChEBI" id="CHEBI:29105"/>
        <label>2</label>
    </ligand>
</feature>
<evidence type="ECO:0000259" key="13">
    <source>
        <dbReference type="PROSITE" id="PS51192"/>
    </source>
</evidence>
<dbReference type="OrthoDB" id="9759544at2"/>
<reference evidence="17" key="1">
    <citation type="submission" date="2015-05" db="EMBL/GenBank/DDBJ databases">
        <title>Draft genome of Nitrosomonas communis strain Nm2.</title>
        <authorList>
            <person name="Kozlowski J.A."/>
            <person name="Kits K.D."/>
            <person name="Stein L.Y."/>
        </authorList>
    </citation>
    <scope>NUCLEOTIDE SEQUENCE [LARGE SCALE GENOMIC DNA]</scope>
    <source>
        <strain evidence="17">Nm2</strain>
    </source>
</reference>
<accession>A0A0F7KIN7</accession>
<dbReference type="EMBL" id="VNHT01000056">
    <property type="protein sequence ID" value="TYP80622.1"/>
    <property type="molecule type" value="Genomic_DNA"/>
</dbReference>
<evidence type="ECO:0000256" key="4">
    <source>
        <dbReference type="ARBA" id="ARBA00022741"/>
    </source>
</evidence>
<dbReference type="PROSITE" id="PS51194">
    <property type="entry name" value="HELICASE_CTER"/>
    <property type="match status" value="1"/>
</dbReference>
<comment type="function">
    <text evidence="12">Initiates the restart of stalled replication forks, which reloads the replicative helicase on sites other than the origin of replication. Recognizes and binds to abandoned replication forks and remodels them to uncover a helicase loading site. Promotes assembly of the primosome at these replication forks.</text>
</comment>
<evidence type="ECO:0000256" key="10">
    <source>
        <dbReference type="ARBA" id="ARBA00023235"/>
    </source>
</evidence>
<comment type="subunit">
    <text evidence="12">Component of the replication restart primosome.</text>
</comment>
<comment type="catalytic activity">
    <reaction evidence="11 12">
        <text>ATP + H2O = ADP + phosphate + H(+)</text>
        <dbReference type="Rhea" id="RHEA:13065"/>
        <dbReference type="ChEBI" id="CHEBI:15377"/>
        <dbReference type="ChEBI" id="CHEBI:15378"/>
        <dbReference type="ChEBI" id="CHEBI:30616"/>
        <dbReference type="ChEBI" id="CHEBI:43474"/>
        <dbReference type="ChEBI" id="CHEBI:456216"/>
        <dbReference type="EC" id="5.6.2.4"/>
    </reaction>
</comment>
<dbReference type="GO" id="GO:0043138">
    <property type="term" value="F:3'-5' DNA helicase activity"/>
    <property type="evidence" value="ECO:0007669"/>
    <property type="project" value="UniProtKB-EC"/>
</dbReference>
<gene>
    <name evidence="12" type="primary">priA</name>
    <name evidence="15" type="ORF">AAW31_18335</name>
    <name evidence="16" type="ORF">BCL69_105612</name>
</gene>
<dbReference type="InterPro" id="IPR001650">
    <property type="entry name" value="Helicase_C-like"/>
</dbReference>
<comment type="catalytic activity">
    <reaction evidence="12">
        <text>Couples ATP hydrolysis with the unwinding of duplex DNA by translocating in the 3'-5' direction.</text>
        <dbReference type="EC" id="5.6.2.4"/>
    </reaction>
</comment>
<dbReference type="HAMAP" id="MF_00983">
    <property type="entry name" value="PriA"/>
    <property type="match status" value="1"/>
</dbReference>
<feature type="binding site" evidence="12">
    <location>
        <position position="468"/>
    </location>
    <ligand>
        <name>Zn(2+)</name>
        <dbReference type="ChEBI" id="CHEBI:29105"/>
        <label>2</label>
    </ligand>
</feature>
<dbReference type="NCBIfam" id="TIGR00595">
    <property type="entry name" value="priA"/>
    <property type="match status" value="1"/>
</dbReference>
<feature type="binding site" evidence="12">
    <location>
        <position position="465"/>
    </location>
    <ligand>
        <name>Zn(2+)</name>
        <dbReference type="ChEBI" id="CHEBI:29105"/>
        <label>2</label>
    </ligand>
</feature>
<dbReference type="GO" id="GO:0008270">
    <property type="term" value="F:zinc ion binding"/>
    <property type="evidence" value="ECO:0007669"/>
    <property type="project" value="UniProtKB-UniRule"/>
</dbReference>
<dbReference type="Pfam" id="PF00270">
    <property type="entry name" value="DEAD"/>
    <property type="match status" value="1"/>
</dbReference>
<evidence type="ECO:0000256" key="8">
    <source>
        <dbReference type="ARBA" id="ARBA00022840"/>
    </source>
</evidence>
<proteinExistence type="inferred from homology"/>
<feature type="binding site" evidence="12">
    <location>
        <position position="438"/>
    </location>
    <ligand>
        <name>Zn(2+)</name>
        <dbReference type="ChEBI" id="CHEBI:29105"/>
        <label>1</label>
    </ligand>
</feature>
<feature type="binding site" evidence="12">
    <location>
        <position position="478"/>
    </location>
    <ligand>
        <name>Zn(2+)</name>
        <dbReference type="ChEBI" id="CHEBI:29105"/>
        <label>1</label>
    </ligand>
</feature>
<feature type="binding site" evidence="12">
    <location>
        <position position="481"/>
    </location>
    <ligand>
        <name>Zn(2+)</name>
        <dbReference type="ChEBI" id="CHEBI:29105"/>
        <label>1</label>
    </ligand>
</feature>
<dbReference type="GO" id="GO:0006310">
    <property type="term" value="P:DNA recombination"/>
    <property type="evidence" value="ECO:0007669"/>
    <property type="project" value="InterPro"/>
</dbReference>
<dbReference type="GO" id="GO:0006302">
    <property type="term" value="P:double-strand break repair"/>
    <property type="evidence" value="ECO:0007669"/>
    <property type="project" value="InterPro"/>
</dbReference>
<dbReference type="RefSeq" id="WP_046851345.1">
    <property type="nucleotide sequence ID" value="NZ_CP011451.1"/>
</dbReference>
<reference evidence="16 18" key="3">
    <citation type="submission" date="2019-07" db="EMBL/GenBank/DDBJ databases">
        <title>Active sludge and wastewater microbial communities from Klosterneuburg, Austria.</title>
        <authorList>
            <person name="Wagner M."/>
        </authorList>
    </citation>
    <scope>NUCLEOTIDE SEQUENCE [LARGE SCALE GENOMIC DNA]</scope>
    <source>
        <strain evidence="16 18">Nm2</strain>
    </source>
</reference>
<dbReference type="Proteomes" id="UP000034156">
    <property type="component" value="Chromosome"/>
</dbReference>
<keyword evidence="17" id="KW-1185">Reference proteome</keyword>
<dbReference type="Gene3D" id="3.40.50.300">
    <property type="entry name" value="P-loop containing nucleotide triphosphate hydrolases"/>
    <property type="match status" value="2"/>
</dbReference>
<feature type="binding site" evidence="12">
    <location>
        <position position="450"/>
    </location>
    <ligand>
        <name>Zn(2+)</name>
        <dbReference type="ChEBI" id="CHEBI:29105"/>
        <label>2</label>
    </ligand>
</feature>
<reference evidence="15 17" key="2">
    <citation type="journal article" date="2016" name="Genome Announc.">
        <title>Genome Sequence of Nitrosomonas communis Strain Nm2, a Mesophilic Ammonia-Oxidizing Bacterium Isolated from Mediterranean Soil.</title>
        <authorList>
            <person name="Kozlowski J.A."/>
            <person name="Kits K.D."/>
            <person name="Stein L.Y."/>
        </authorList>
    </citation>
    <scope>NUCLEOTIDE SEQUENCE [LARGE SCALE GENOMIC DNA]</scope>
    <source>
        <strain evidence="15 17">Nm2</strain>
    </source>
</reference>
<dbReference type="PANTHER" id="PTHR30580">
    <property type="entry name" value="PRIMOSOMAL PROTEIN N"/>
    <property type="match status" value="1"/>
</dbReference>
<dbReference type="EC" id="5.6.2.4" evidence="12"/>
<dbReference type="KEGG" id="nco:AAW31_18335"/>
<sequence>MTIIRVALDIPIDSLFDYIAPDATQLDIGSYARVPFGKKFMIGIILAISDDAHVSHDKLKQADEILRNIPPIPPALIELFEFCSHYYHYPIGRVIMNGVPTRLRSIKPVPQRFITSFLFRLTETGYAIALSSTPGRSKTKHHLLTHLKEVGTITSKEAKQLSQRAPKLLQEFLAQGWVEKILEEPEFTPNINASPILQLTTEQITAINTIQAEIGLFNTWLLHGITGSGKTEVYLQITSMLLKQKRQVLILVPEINLTPRLEEIFRSRFPNTHLISLHSKLNPTERMNGWLQAQRGEASIVLGTRLAIFTPLPKLGLIIVDEEHDPSFKQQDGLRYSARDIAIFRAKQANAPILLGSATPSLESYYNTITGRYRRILLRARAVKNATLPIIHYVNTRSVQLKEGLSEQLLIALERTLTQKQQSMVFINRRGYAPVLLCKSCTWLATCSRCSSRLVVHLTQKNLRCHYCGYTEQLPPACPQCGDQDLMPFGHGTQRIEAALAKLFPHARILRVDRDNTRGKEAWQLILNAIHKQQVDILVGTQLLAKGHDFPNLSLVGVLNADTSLYSMDFRAEERLFAQLMQVAGRAGRAETAGEVLIQTEFPNHPLYLALQHHDYDAYAQILLREREITHFPPYSHQALLNAEAPHIAAAIEFLSMASKLVEPGKQIEIFDPVPAQMTRLKGLERAHLLVQSHSRKKLQLFLSEWYIKLCKIPHGKVRWALDVDPSEF</sequence>
<dbReference type="Proteomes" id="UP000324176">
    <property type="component" value="Unassembled WGS sequence"/>
</dbReference>
<feature type="domain" description="Helicase C-terminal" evidence="14">
    <location>
        <begin position="473"/>
        <end position="630"/>
    </location>
</feature>
<keyword evidence="5 12" id="KW-0378">Hydrolase</keyword>